<sequence>MAQTVHAARMGDAILHPSLAAEMISAVAEAVIYAAATAAVAAAISLAVVGTVATGGAAGVAIAAVAGVAVGAVSTLSVGEDQTVGDAISSFCDSLGNSVDSPDPYGKIESGSTNVLINSEPAARAAGITGPPGGGAADTEQEEPSILENVGSMAMAAVPYLVPFVGLGMAIRDIFNPPVTTPANPGSEPAEGDKISCSRHPPLPDTFIAQGSDKVFINGQPAARSGDKTTCDATIDVNENVSPNVRIGGGTATVRDIRNGKSKIAMFTGIIAGMLISRRFGRIKGCTLGNPVAVATGSKLQEGPEDIDFNLPGLLAIQWARRYDSRDMRSDGLLGMGWSVPYEVELARVPHPQGGTLWIYIDNDGNRLELGRLSAGDAFISAVDGLAFFQLEDGQTVVEDINEGLYRVFDTDPLNPKRSRLIRLGDRNLNCLDLLYDEQGRLKALYDKYGQTVVQLHYAARHPQRVSEVSRVFLKNGGTPTVERSELLVSYRYTDNGQLHEVLDATDQRVRRFTYTPEGYLNSHQLASGAVREYEWARFAIPETRPTPKRLDGTPYRLPPLLEPQPDHEWRVIRHWGSDGEEYRFEYNLEAGETLVTDNLGRRDHYYWGPLYEVYKHIDPQGNCWLAEVIAGQLIKRIDPQGGEWRYSYDDIGRLIETRDPLGRSEHIKYLRHWALPIQVTDTAGRTRQYGYDSHGNLLWQQDPLGRETQYQYDPEGRVTQVTDALEKSKYLSWNTCGQLLSYRDCSNAQTLYHYDAHGRLRESINARGEHTHFRYDARGYLVESERPDGRIDRYEIDVAGQLTRYIDPAQKTLQFRYDPSGRLVERTDAMGYSVKFRYDAYGRLLQLTNENDESYRFGWDELDRLVAQKDLDGSGRLYAYNVLDEVIRLTHVPSPDEQPPLSDNAPPTRTTAIRHDFERDAIGRLVSKRTEDGTTDYRYDAADNLLSITFTDNKGEKQQLDYTYDANGQLLSETNSAGLLQYRYDELGNLQTLVLPDQRELNHLYYGSGHLHQINLNGRVISDFERDAVHDEVLRTQGKLVTRTRYDTSGRLAGKAIHYRDAPAEVLPLLDKAYRYDASDNLIAEVLTQTQRRGMSNAANDENANLEQIIGRFLDLPHTGKTYSGHNRYGYDLNEQLQTVHQSRPNWQATQVEDFKYDKAGNLFDGPKLNGLIKHNRVLVYQDKRYRYDRFGRLCEKRIGSNWVQYFEYDAEQRLVCVEQYRSGERERVVFAYDPLGRRISKEVYQRDYPEPRRRVLFHWQGFRLLQEVQSGLASLYVYATVESYDPLARVDGKPGSEAIHYFHTTLVGQPEQLTDSDGNTIWRSDHHGWGKIINEWHSQQNGREQNLRNQGQYIDRETGLHFNIFRFYDPDIGRFTTTDPLGIEGGVNLYSYAPNIVNYSDPLGLCPENVKEYDITPYRPSNSPLENHHGILDIWAAQNVPSYGGKYPKGSPTIVLSSKNHAATKAVYREWLREKTGKPVGGKVDWSQISNREVMQLSERMFDVAGVPATSRTSYYRALNRYLHTGTF</sequence>
<feature type="domain" description="DUF6531" evidence="5">
    <location>
        <begin position="289"/>
        <end position="368"/>
    </location>
</feature>
<dbReference type="InterPro" id="IPR008727">
    <property type="entry name" value="PAAR_motif"/>
</dbReference>
<evidence type="ECO:0000259" key="4">
    <source>
        <dbReference type="Pfam" id="PF15652"/>
    </source>
</evidence>
<dbReference type="InterPro" id="IPR022385">
    <property type="entry name" value="Rhs_assc_core"/>
</dbReference>
<feature type="domain" description="Tox-SHH" evidence="4">
    <location>
        <begin position="1424"/>
        <end position="1525"/>
    </location>
</feature>
<dbReference type="InterPro" id="IPR050708">
    <property type="entry name" value="T6SS_VgrG/RHS"/>
</dbReference>
<dbReference type="CDD" id="cd14742">
    <property type="entry name" value="PAAR_RHS"/>
    <property type="match status" value="1"/>
</dbReference>
<organism evidence="7 8">
    <name type="scientific">Pseudomonas putida (strain ATCC 47054 / DSM 6125 / CFBP 8728 / NCIMB 11950 / KT2440)</name>
    <dbReference type="NCBI Taxonomy" id="160488"/>
    <lineage>
        <taxon>Bacteria</taxon>
        <taxon>Pseudomonadati</taxon>
        <taxon>Pseudomonadota</taxon>
        <taxon>Gammaproteobacteria</taxon>
        <taxon>Pseudomonadales</taxon>
        <taxon>Pseudomonadaceae</taxon>
        <taxon>Pseudomonas</taxon>
    </lineage>
</organism>
<protein>
    <submittedName>
        <fullName evidence="7">RHS family protein</fullName>
    </submittedName>
</protein>
<keyword evidence="8" id="KW-1185">Reference proteome</keyword>
<feature type="domain" description="RHS protein conserved region" evidence="3">
    <location>
        <begin position="1301"/>
        <end position="1338"/>
    </location>
</feature>
<dbReference type="Gene3D" id="2.60.200.60">
    <property type="match status" value="1"/>
</dbReference>
<feature type="transmembrane region" description="Helical" evidence="2">
    <location>
        <begin position="30"/>
        <end position="53"/>
    </location>
</feature>
<evidence type="ECO:0000313" key="8">
    <source>
        <dbReference type="Proteomes" id="UP000000556"/>
    </source>
</evidence>
<dbReference type="BioCyc" id="PPUT160488:G1G01-4350-MONOMER"/>
<feature type="transmembrane region" description="Helical" evidence="2">
    <location>
        <begin position="60"/>
        <end position="79"/>
    </location>
</feature>
<dbReference type="PATRIC" id="fig|160488.4.peg.4344"/>
<dbReference type="eggNOG" id="COG3209">
    <property type="taxonomic scope" value="Bacteria"/>
</dbReference>
<evidence type="ECO:0000313" key="7">
    <source>
        <dbReference type="EMBL" id="AAN69673.1"/>
    </source>
</evidence>
<dbReference type="Pfam" id="PF25023">
    <property type="entry name" value="TEN_YD-shell"/>
    <property type="match status" value="1"/>
</dbReference>
<evidence type="ECO:0000256" key="1">
    <source>
        <dbReference type="ARBA" id="ARBA00022737"/>
    </source>
</evidence>
<dbReference type="KEGG" id="ppu:PP_4085"/>
<dbReference type="Pfam" id="PF20148">
    <property type="entry name" value="DUF6531"/>
    <property type="match status" value="1"/>
</dbReference>
<dbReference type="InterPro" id="IPR001826">
    <property type="entry name" value="RHS"/>
</dbReference>
<dbReference type="InterPro" id="IPR028900">
    <property type="entry name" value="Tox-SHH_dom"/>
</dbReference>
<accession>Q88FK6</accession>
<evidence type="ECO:0000256" key="2">
    <source>
        <dbReference type="SAM" id="Phobius"/>
    </source>
</evidence>
<reference evidence="7 8" key="1">
    <citation type="journal article" date="2002" name="Environ. Microbiol.">
        <title>Complete genome sequence and comparative analysis of the metabolically versatile Pseudomonas putida KT2440.</title>
        <authorList>
            <person name="Nelson K.E."/>
            <person name="Weinel C."/>
            <person name="Paulsen I.T."/>
            <person name="Dodson R.J."/>
            <person name="Hilbert H."/>
            <person name="Martins dos Santos V.A."/>
            <person name="Fouts D.E."/>
            <person name="Gill S.R."/>
            <person name="Pop M."/>
            <person name="Holmes M."/>
            <person name="Brinkac L."/>
            <person name="Beanan M."/>
            <person name="DeBoy R.T."/>
            <person name="Daugherty S."/>
            <person name="Kolonay J."/>
            <person name="Madupu R."/>
            <person name="Nelson W."/>
            <person name="White O."/>
            <person name="Peterson J."/>
            <person name="Khouri H."/>
            <person name="Hance I."/>
            <person name="Chris Lee P."/>
            <person name="Holtzapple E."/>
            <person name="Scanlan D."/>
            <person name="Tran K."/>
            <person name="Moazzez A."/>
            <person name="Utterback T."/>
            <person name="Rizzo M."/>
            <person name="Lee K."/>
            <person name="Kosack D."/>
            <person name="Moestl D."/>
            <person name="Wedler H."/>
            <person name="Lauber J."/>
            <person name="Stjepandic D."/>
            <person name="Hoheisel J."/>
            <person name="Straetz M."/>
            <person name="Heim S."/>
            <person name="Kiewitz C."/>
            <person name="Eisen J.A."/>
            <person name="Timmis K.N."/>
            <person name="Dusterhoft A."/>
            <person name="Tummler B."/>
            <person name="Fraser C.M."/>
        </authorList>
    </citation>
    <scope>NUCLEOTIDE SEQUENCE [LARGE SCALE GENOMIC DNA]</scope>
    <source>
        <strain evidence="8">ATCC 47054 / DSM 6125 / CFBP 8728 / NCIMB 11950 / KT2440</strain>
    </source>
</reference>
<dbReference type="InterPro" id="IPR006530">
    <property type="entry name" value="YD"/>
</dbReference>
<keyword evidence="2" id="KW-1133">Transmembrane helix</keyword>
<dbReference type="Gene3D" id="2.180.10.10">
    <property type="entry name" value="RHS repeat-associated core"/>
    <property type="match status" value="2"/>
</dbReference>
<feature type="domain" description="Teneurin-like YD-shell" evidence="6">
    <location>
        <begin position="687"/>
        <end position="839"/>
    </location>
</feature>
<dbReference type="PANTHER" id="PTHR32305:SF15">
    <property type="entry name" value="PROTEIN RHSA-RELATED"/>
    <property type="match status" value="1"/>
</dbReference>
<gene>
    <name evidence="7" type="ordered locus">PP_4085</name>
</gene>
<evidence type="ECO:0000259" key="5">
    <source>
        <dbReference type="Pfam" id="PF20148"/>
    </source>
</evidence>
<dbReference type="InterPro" id="IPR045351">
    <property type="entry name" value="DUF6531"/>
</dbReference>
<evidence type="ECO:0000259" key="6">
    <source>
        <dbReference type="Pfam" id="PF25023"/>
    </source>
</evidence>
<dbReference type="STRING" id="160488.PP_4085"/>
<dbReference type="Pfam" id="PF05488">
    <property type="entry name" value="PAAR_motif"/>
    <property type="match status" value="1"/>
</dbReference>
<dbReference type="PhylomeDB" id="Q88FK6"/>
<dbReference type="PANTHER" id="PTHR32305">
    <property type="match status" value="1"/>
</dbReference>
<keyword evidence="1" id="KW-0677">Repeat</keyword>
<dbReference type="CDD" id="cd14740">
    <property type="entry name" value="PAAR_4"/>
    <property type="match status" value="1"/>
</dbReference>
<dbReference type="NCBIfam" id="TIGR03696">
    <property type="entry name" value="Rhs_assc_core"/>
    <property type="match status" value="1"/>
</dbReference>
<keyword evidence="2" id="KW-0472">Membrane</keyword>
<proteinExistence type="predicted"/>
<name>Q88FK6_PSEPK</name>
<dbReference type="SUPFAM" id="SSF63829">
    <property type="entry name" value="Calcium-dependent phosphotriesterase"/>
    <property type="match status" value="1"/>
</dbReference>
<dbReference type="OrthoDB" id="9816400at2"/>
<dbReference type="EMBL" id="AE015451">
    <property type="protein sequence ID" value="AAN69673.1"/>
    <property type="molecule type" value="Genomic_DNA"/>
</dbReference>
<evidence type="ECO:0000259" key="3">
    <source>
        <dbReference type="Pfam" id="PF03527"/>
    </source>
</evidence>
<dbReference type="HOGENOM" id="CLU_001218_1_4_6"/>
<dbReference type="RefSeq" id="WP_010954874.1">
    <property type="nucleotide sequence ID" value="NC_002947.4"/>
</dbReference>
<dbReference type="Pfam" id="PF03527">
    <property type="entry name" value="RHS"/>
    <property type="match status" value="1"/>
</dbReference>
<dbReference type="Pfam" id="PF15652">
    <property type="entry name" value="Tox-SHH"/>
    <property type="match status" value="1"/>
</dbReference>
<dbReference type="Pfam" id="PF05593">
    <property type="entry name" value="RHS_repeat"/>
    <property type="match status" value="3"/>
</dbReference>
<dbReference type="NCBIfam" id="TIGR01643">
    <property type="entry name" value="YD_repeat_2x"/>
    <property type="match status" value="9"/>
</dbReference>
<keyword evidence="2" id="KW-0812">Transmembrane</keyword>
<dbReference type="InterPro" id="IPR031325">
    <property type="entry name" value="RHS_repeat"/>
</dbReference>
<dbReference type="Proteomes" id="UP000000556">
    <property type="component" value="Chromosome"/>
</dbReference>
<dbReference type="InterPro" id="IPR056823">
    <property type="entry name" value="TEN-like_YD-shell"/>
</dbReference>
<reference evidence="7 8" key="2">
    <citation type="journal article" date="2016" name="Environ. Microbiol.">
        <title>The revisited genome of Pseudomonas putida KT2440 enlightens its value as a robust metabolic chassis.</title>
        <authorList>
            <person name="Belda E."/>
            <person name="van Heck R.G."/>
            <person name="Lopez-Sanchez M.J."/>
            <person name="Cruveiller S."/>
            <person name="Barbe V."/>
            <person name="Fraser C."/>
            <person name="Klenk H.P."/>
            <person name="Petersen J."/>
            <person name="Morgat A."/>
            <person name="Nikel P.I."/>
            <person name="Vallenet D."/>
            <person name="Rouy Z."/>
            <person name="Sekowska A."/>
            <person name="Martins Dos Santos V.A."/>
            <person name="de Lorenzo V."/>
            <person name="Danchin A."/>
            <person name="Medigue C."/>
        </authorList>
    </citation>
    <scope>NUCLEOTIDE SEQUENCE [LARGE SCALE GENOMIC DNA]</scope>
    <source>
        <strain evidence="8">ATCC 47054 / DSM 6125 / CFBP 8728 / NCIMB 11950 / KT2440</strain>
    </source>
</reference>
<dbReference type="PaxDb" id="160488-PP_4085"/>